<dbReference type="Gene3D" id="3.40.50.300">
    <property type="entry name" value="P-loop containing nucleotide triphosphate hydrolases"/>
    <property type="match status" value="1"/>
</dbReference>
<sequence length="908" mass="101044">MTEFPTLTEIAKPASPTSGSRFYRPPLPECHVSRSRLCERLQAGLGGRLMLVSAPAGFGKSSLAIEFCEQLEPHWRSLWLGLSARDSDPGRFLERLLDGLRLHFPSLGEEAMGLLKMRQRHQPFAFEAWLDDLLDELTQCLSPEAPLLLVLDDYHLAQGAVLDRCLQFLLNHLPDGMVLLVTSRRRPDWHLARLRLSRQLLELNEQDLRLNTEETAELVALNGARMDEQALENLVERSEGWIAGLRLWLLSHAGELTGSGCRVALNGAEELIRDYLLEEVIDQLPVEIQEFLCQTARFERFSAELCDTLRDAHDSAAILQHLQQHQVFLVPLDEQGQWFRYHHLFSDLLLARELPACGPSVSALHLRACRWFSARGLLDEAIEQALRAGHPEVAASLVQSLSEEQLLAEQNVATLLRWKMDLPDSLLASTPRLIVLYGWALALACQLDAAEELALQLARFLPAADAATQRDLLAQWQSLAGVIARGRGDIESAERHCGEALDNLDAGRFGPRLLSLSTLANLAIVRGDLWRARGFNREALELAQRFGNPMFEAMVHCDRARLLLARGEVNRADEEVRHGLARIEGVSTQRRSSVRGRLLIIQGYLRSLTLQPDEARRKLKAGIDEARHCRDISLVIGYCALASLEGRHGNHARAFTLLGEVERLMHVWDVPPVYYLSVITLVKCELWLAQGQIELASAWLSRLADTYTGAQPATPPECSPLLPSHVELLQATLALRQGNAVEGERRMRSVAGSATRTGAQLSASLAQGRLLLFLLHEGREREASSLFEECLAAAAGGALLPLADLLREYPGWVREQLAGRSACPLPERLAAMLPAQPERLATNSECLSGRELAVLELIALGCSNQEISERLFISLHTVKSHARHINDKLGVERRTQAVARAKEMGLLR</sequence>
<proteinExistence type="predicted"/>
<dbReference type="InterPro" id="IPR041664">
    <property type="entry name" value="AAA_16"/>
</dbReference>
<dbReference type="SUPFAM" id="SSF48452">
    <property type="entry name" value="TPR-like"/>
    <property type="match status" value="1"/>
</dbReference>
<protein>
    <submittedName>
        <fullName evidence="6">Helix-turn-helix transcriptional regulator</fullName>
    </submittedName>
</protein>
<dbReference type="PRINTS" id="PR00038">
    <property type="entry name" value="HTHLUXR"/>
</dbReference>
<evidence type="ECO:0000256" key="2">
    <source>
        <dbReference type="ARBA" id="ARBA00023125"/>
    </source>
</evidence>
<feature type="domain" description="HTH luxR-type" evidence="5">
    <location>
        <begin position="840"/>
        <end position="905"/>
    </location>
</feature>
<dbReference type="Pfam" id="PF17874">
    <property type="entry name" value="TPR_MalT"/>
    <property type="match status" value="1"/>
</dbReference>
<dbReference type="InterPro" id="IPR016032">
    <property type="entry name" value="Sig_transdc_resp-reg_C-effctor"/>
</dbReference>
<dbReference type="Pfam" id="PF00196">
    <property type="entry name" value="GerE"/>
    <property type="match status" value="1"/>
</dbReference>
<dbReference type="PROSITE" id="PS00622">
    <property type="entry name" value="HTH_LUXR_1"/>
    <property type="match status" value="1"/>
</dbReference>
<dbReference type="SMART" id="SM00421">
    <property type="entry name" value="HTH_LUXR"/>
    <property type="match status" value="1"/>
</dbReference>
<evidence type="ECO:0000313" key="7">
    <source>
        <dbReference type="Proteomes" id="UP000669060"/>
    </source>
</evidence>
<dbReference type="SUPFAM" id="SSF46894">
    <property type="entry name" value="C-terminal effector domain of the bipartite response regulators"/>
    <property type="match status" value="1"/>
</dbReference>
<dbReference type="InterPro" id="IPR036388">
    <property type="entry name" value="WH-like_DNA-bd_sf"/>
</dbReference>
<comment type="caution">
    <text evidence="6">The sequence shown here is derived from an EMBL/GenBank/DDBJ whole genome shotgun (WGS) entry which is preliminary data.</text>
</comment>
<evidence type="ECO:0000256" key="3">
    <source>
        <dbReference type="ARBA" id="ARBA00023163"/>
    </source>
</evidence>
<dbReference type="CDD" id="cd06170">
    <property type="entry name" value="LuxR_C_like"/>
    <property type="match status" value="1"/>
</dbReference>
<evidence type="ECO:0000259" key="5">
    <source>
        <dbReference type="PROSITE" id="PS50043"/>
    </source>
</evidence>
<evidence type="ECO:0000313" key="6">
    <source>
        <dbReference type="EMBL" id="MBO3277790.1"/>
    </source>
</evidence>
<organism evidence="6 7">
    <name type="scientific">Pseudomonas schmalbachii</name>
    <dbReference type="NCBI Taxonomy" id="2816993"/>
    <lineage>
        <taxon>Bacteria</taxon>
        <taxon>Pseudomonadati</taxon>
        <taxon>Pseudomonadota</taxon>
        <taxon>Gammaproteobacteria</taxon>
        <taxon>Pseudomonadales</taxon>
        <taxon>Pseudomonadaceae</taxon>
        <taxon>Pseudomonas</taxon>
    </lineage>
</organism>
<dbReference type="Gene3D" id="1.10.10.10">
    <property type="entry name" value="Winged helix-like DNA-binding domain superfamily/Winged helix DNA-binding domain"/>
    <property type="match status" value="1"/>
</dbReference>
<evidence type="ECO:0000256" key="1">
    <source>
        <dbReference type="ARBA" id="ARBA00023015"/>
    </source>
</evidence>
<dbReference type="Gene3D" id="1.25.40.10">
    <property type="entry name" value="Tetratricopeptide repeat domain"/>
    <property type="match status" value="1"/>
</dbReference>
<dbReference type="SUPFAM" id="SSF52540">
    <property type="entry name" value="P-loop containing nucleoside triphosphate hydrolases"/>
    <property type="match status" value="1"/>
</dbReference>
<dbReference type="InterPro" id="IPR003593">
    <property type="entry name" value="AAA+_ATPase"/>
</dbReference>
<dbReference type="Pfam" id="PF13191">
    <property type="entry name" value="AAA_16"/>
    <property type="match status" value="1"/>
</dbReference>
<evidence type="ECO:0000256" key="4">
    <source>
        <dbReference type="SAM" id="MobiDB-lite"/>
    </source>
</evidence>
<dbReference type="EMBL" id="JAELYA010000009">
    <property type="protein sequence ID" value="MBO3277790.1"/>
    <property type="molecule type" value="Genomic_DNA"/>
</dbReference>
<accession>A0ABS3TVT5</accession>
<keyword evidence="2" id="KW-0238">DNA-binding</keyword>
<dbReference type="InterPro" id="IPR011990">
    <property type="entry name" value="TPR-like_helical_dom_sf"/>
</dbReference>
<dbReference type="InterPro" id="IPR027417">
    <property type="entry name" value="P-loop_NTPase"/>
</dbReference>
<dbReference type="Pfam" id="PF25873">
    <property type="entry name" value="WHD_MalT"/>
    <property type="match status" value="1"/>
</dbReference>
<name>A0ABS3TVT5_9PSED</name>
<dbReference type="RefSeq" id="WP_208316172.1">
    <property type="nucleotide sequence ID" value="NZ_JAELYA010000009.1"/>
</dbReference>
<dbReference type="PANTHER" id="PTHR44688:SF16">
    <property type="entry name" value="DNA-BINDING TRANSCRIPTIONAL ACTIVATOR DEVR_DOSR"/>
    <property type="match status" value="1"/>
</dbReference>
<keyword evidence="3" id="KW-0804">Transcription</keyword>
<dbReference type="InterPro" id="IPR000792">
    <property type="entry name" value="Tscrpt_reg_LuxR_C"/>
</dbReference>
<keyword evidence="1" id="KW-0805">Transcription regulation</keyword>
<feature type="region of interest" description="Disordered" evidence="4">
    <location>
        <begin position="1"/>
        <end position="22"/>
    </location>
</feature>
<reference evidence="6 7" key="1">
    <citation type="submission" date="2020-12" db="EMBL/GenBank/DDBJ databases">
        <title>Pseudomonas schmalbachii sp. nov. isolated from millipede gut.</title>
        <authorList>
            <person name="Shelomi M."/>
        </authorList>
    </citation>
    <scope>NUCLEOTIDE SEQUENCE [LARGE SCALE GENOMIC DNA]</scope>
    <source>
        <strain evidence="6 7">Milli4</strain>
    </source>
</reference>
<dbReference type="InterPro" id="IPR041617">
    <property type="entry name" value="TPR_MalT"/>
</dbReference>
<dbReference type="PROSITE" id="PS50043">
    <property type="entry name" value="HTH_LUXR_2"/>
    <property type="match status" value="1"/>
</dbReference>
<dbReference type="InterPro" id="IPR059106">
    <property type="entry name" value="WHD_MalT"/>
</dbReference>
<dbReference type="SMART" id="SM00382">
    <property type="entry name" value="AAA"/>
    <property type="match status" value="1"/>
</dbReference>
<dbReference type="PANTHER" id="PTHR44688">
    <property type="entry name" value="DNA-BINDING TRANSCRIPTIONAL ACTIVATOR DEVR_DOSR"/>
    <property type="match status" value="1"/>
</dbReference>
<gene>
    <name evidence="6" type="ORF">JFY56_21460</name>
</gene>
<keyword evidence="7" id="KW-1185">Reference proteome</keyword>
<dbReference type="Proteomes" id="UP000669060">
    <property type="component" value="Unassembled WGS sequence"/>
</dbReference>